<dbReference type="InterPro" id="IPR052575">
    <property type="entry name" value="SSU_processome_comp_20"/>
</dbReference>
<dbReference type="ExpressionAtlas" id="A5B0B2">
    <property type="expression patterns" value="baseline and differential"/>
</dbReference>
<evidence type="ECO:0000313" key="1">
    <source>
        <dbReference type="EMBL" id="CAN73995.1"/>
    </source>
</evidence>
<reference evidence="1" key="1">
    <citation type="journal article" date="2007" name="PLoS ONE">
        <title>The first genome sequence of an elite grapevine cultivar (Pinot noir Vitis vinifera L.): coping with a highly heterozygous genome.</title>
        <authorList>
            <person name="Velasco R."/>
            <person name="Zharkikh A."/>
            <person name="Troggio M."/>
            <person name="Cartwright D.A."/>
            <person name="Cestaro A."/>
            <person name="Pruss D."/>
            <person name="Pindo M."/>
            <person name="FitzGerald L.M."/>
            <person name="Vezzulli S."/>
            <person name="Reid J."/>
            <person name="Malacarne G."/>
            <person name="Iliev D."/>
            <person name="Coppola G."/>
            <person name="Wardell B."/>
            <person name="Micheletti D."/>
            <person name="Macalma T."/>
            <person name="Facci M."/>
            <person name="Mitchell J.T."/>
            <person name="Perazzolli M."/>
            <person name="Eldredge G."/>
            <person name="Gatto P."/>
            <person name="Oyzerski R."/>
            <person name="Moretto M."/>
            <person name="Gutin N."/>
            <person name="Stefanini M."/>
            <person name="Chen Y."/>
            <person name="Segala C."/>
            <person name="Davenport C."/>
            <person name="Dematte L."/>
            <person name="Mraz A."/>
            <person name="Battilana J."/>
            <person name="Stormo K."/>
            <person name="Costa F."/>
            <person name="Tao Q."/>
            <person name="Si-Ammour A."/>
            <person name="Harkins T."/>
            <person name="Lackey A."/>
            <person name="Perbost C."/>
            <person name="Taillon B."/>
            <person name="Stella A."/>
            <person name="Solovyev V."/>
            <person name="Fawcett J.A."/>
            <person name="Sterck L."/>
            <person name="Vandepoele K."/>
            <person name="Grando S.M."/>
            <person name="Toppo S."/>
            <person name="Moser C."/>
            <person name="Lanchbury J."/>
            <person name="Bogden R."/>
            <person name="Skolnick M."/>
            <person name="Sgaramella V."/>
            <person name="Bhatnagar S.K."/>
            <person name="Fontana P."/>
            <person name="Gutin A."/>
            <person name="Van de Peer Y."/>
            <person name="Salamini F."/>
            <person name="Viola R."/>
        </authorList>
    </citation>
    <scope>NUCLEOTIDE SEQUENCE</scope>
</reference>
<proteinExistence type="predicted"/>
<gene>
    <name evidence="1" type="ORF">VITISV_029124</name>
</gene>
<dbReference type="EMBL" id="AM442214">
    <property type="protein sequence ID" value="CAN73995.1"/>
    <property type="molecule type" value="Genomic_DNA"/>
</dbReference>
<accession>A5B0B2</accession>
<sequence>MDLGNLVETIVYHLLIGWMTCLGCRDEFPMIVKAVKVRVLTQTTLARDLSDGYPKFVKAEGALGLYECLVSFWRCQIPYALIKFAYVGTIIEYKDAIPIPKDQCNRSLQLGLMILCPSSTILRKSCHPFSFDYASAMIEQLQAARWQCPGGPEMLANLHGSPIEPWNSDRSSGMNDESNNREMVMVMLIILHARADVDINGASTEDQIEQIGSAFKYGTNEPQSRQDTLIFLLLKSIIYQKDMSQFRPTGIESVEIQITISLSSAMATESILRKSLFWLGNANPRAVRCEDGSLRVYIKLEIFIQQLVGEGLKVEKVVDAFDIFSENLSHPDKGIRVSTLRILCHYEPLNGESNAQSVEKKMQAEVSPTYAEIQHNNVLHILFSIEDTLLSISTSKKVILIISKMQKDLPAARICEAYTPGL</sequence>
<dbReference type="PANTHER" id="PTHR17695:SF11">
    <property type="entry name" value="SMALL SUBUNIT PROCESSOME COMPONENT 20 HOMOLOG"/>
    <property type="match status" value="1"/>
</dbReference>
<organism evidence="1">
    <name type="scientific">Vitis vinifera</name>
    <name type="common">Grape</name>
    <dbReference type="NCBI Taxonomy" id="29760"/>
    <lineage>
        <taxon>Eukaryota</taxon>
        <taxon>Viridiplantae</taxon>
        <taxon>Streptophyta</taxon>
        <taxon>Embryophyta</taxon>
        <taxon>Tracheophyta</taxon>
        <taxon>Spermatophyta</taxon>
        <taxon>Magnoliopsida</taxon>
        <taxon>eudicotyledons</taxon>
        <taxon>Gunneridae</taxon>
        <taxon>Pentapetalae</taxon>
        <taxon>rosids</taxon>
        <taxon>Vitales</taxon>
        <taxon>Vitaceae</taxon>
        <taxon>Viteae</taxon>
        <taxon>Vitis</taxon>
    </lineage>
</organism>
<dbReference type="PANTHER" id="PTHR17695">
    <property type="entry name" value="SMALL SUBUNIT PROCESSOME COMPONENT 20 HOMOLOG"/>
    <property type="match status" value="1"/>
</dbReference>
<dbReference type="AlphaFoldDB" id="A5B0B2"/>
<name>A5B0B2_VITVI</name>
<protein>
    <submittedName>
        <fullName evidence="1">Uncharacterized protein</fullName>
    </submittedName>
</protein>